<keyword evidence="2" id="KW-0479">Metal-binding</keyword>
<proteinExistence type="predicted"/>
<evidence type="ECO:0000256" key="3">
    <source>
        <dbReference type="ARBA" id="ARBA00022946"/>
    </source>
</evidence>
<dbReference type="PANTHER" id="PTHR13184">
    <property type="entry name" value="37S RIBOSOMAL PROTEIN S22"/>
    <property type="match status" value="1"/>
</dbReference>
<comment type="subcellular location">
    <subcellularLocation>
        <location evidence="1">Mitochondrion</location>
    </subcellularLocation>
</comment>
<evidence type="ECO:0000256" key="1">
    <source>
        <dbReference type="ARBA" id="ARBA00004173"/>
    </source>
</evidence>
<feature type="region of interest" description="Disordered" evidence="8">
    <location>
        <begin position="395"/>
        <end position="415"/>
    </location>
</feature>
<dbReference type="InterPro" id="IPR015324">
    <property type="entry name" value="Ribosomal_Rsm22-like"/>
</dbReference>
<keyword evidence="4" id="KW-0408">Iron</keyword>
<feature type="region of interest" description="Disordered" evidence="8">
    <location>
        <begin position="37"/>
        <end position="65"/>
    </location>
</feature>
<dbReference type="InterPro" id="IPR029063">
    <property type="entry name" value="SAM-dependent_MTases_sf"/>
</dbReference>
<evidence type="ECO:0000256" key="7">
    <source>
        <dbReference type="ARBA" id="ARBA00045681"/>
    </source>
</evidence>
<evidence type="ECO:0000256" key="6">
    <source>
        <dbReference type="ARBA" id="ARBA00023128"/>
    </source>
</evidence>
<dbReference type="CDD" id="cd02440">
    <property type="entry name" value="AdoMet_MTases"/>
    <property type="match status" value="1"/>
</dbReference>
<name>A0AAD2FW69_9STRA</name>
<evidence type="ECO:0008006" key="11">
    <source>
        <dbReference type="Google" id="ProtNLM"/>
    </source>
</evidence>
<dbReference type="Proteomes" id="UP001295423">
    <property type="component" value="Unassembled WGS sequence"/>
</dbReference>
<keyword evidence="6" id="KW-0496">Mitochondrion</keyword>
<dbReference type="Pfam" id="PF09243">
    <property type="entry name" value="Rsm22"/>
    <property type="match status" value="2"/>
</dbReference>
<keyword evidence="10" id="KW-1185">Reference proteome</keyword>
<dbReference type="EMBL" id="CAKOGP040001869">
    <property type="protein sequence ID" value="CAJ1954596.1"/>
    <property type="molecule type" value="Genomic_DNA"/>
</dbReference>
<gene>
    <name evidence="9" type="ORF">CYCCA115_LOCUS15190</name>
</gene>
<dbReference type="AlphaFoldDB" id="A0AAD2FW69"/>
<protein>
    <recommendedName>
        <fullName evidence="11">Methyltransferase domain-containing protein</fullName>
    </recommendedName>
</protein>
<dbReference type="Gene3D" id="3.40.50.150">
    <property type="entry name" value="Vaccinia Virus protein VP39"/>
    <property type="match status" value="1"/>
</dbReference>
<evidence type="ECO:0000313" key="9">
    <source>
        <dbReference type="EMBL" id="CAJ1954596.1"/>
    </source>
</evidence>
<evidence type="ECO:0000256" key="5">
    <source>
        <dbReference type="ARBA" id="ARBA00023014"/>
    </source>
</evidence>
<sequence>MRLLHAARKRPLHVLCRQSVTQSLSSHSRYLNEKSNLHHHNARSPQHSFQRNLSSQRSSIPEKETFEEYDTNDFLADGNMTSMSPNPWKNLLTNPARAAWRVTNPQLPSNISEAFGQVLEKGGRTPRQLKRSHRSVLETHKTLAEFRERERRKMVNGKHYRSSNSTDEKSNIPVYYGHDETLATLKHRMMPTYAVTRRVLNECQSLLGKENWQPQRVLDFGIGCGSSSVAALDLFDSIDWIHGIEPSKAMRDCSQAIVEGVTKDRSIPTRVTFSTTLPNDESSATTGGSFDLALCCYTAMELPDVMSTLAAAALMFEKLKPGGVFVMIEPGTPDGFNSIRSVRNMLLDCCPPDDDEFEWEERCHIIAPCTHNGSCPMERHKKDFVKKGKLAHDLPQDLENSESVKSSMPMDEPDEEDDFDTLIDGSSTFETEAFDSSFCSFVQMIPGSRNGEKFSYLVAQKRLFNDENADMYGPFQSDNLSELLMFAQRAAVEKDETAAIQAFDRAQELEDRYLDSDADDLGLELLRGDNQRYQMGRIIRAPIKKKGHIYIDYCADPGRIIRHRVTKAVSNNVAPGMFSAARKSRWGGLWPNTNPKQADT</sequence>
<evidence type="ECO:0000256" key="2">
    <source>
        <dbReference type="ARBA" id="ARBA00022723"/>
    </source>
</evidence>
<dbReference type="SUPFAM" id="SSF53335">
    <property type="entry name" value="S-adenosyl-L-methionine-dependent methyltransferases"/>
    <property type="match status" value="1"/>
</dbReference>
<evidence type="ECO:0000256" key="4">
    <source>
        <dbReference type="ARBA" id="ARBA00023004"/>
    </source>
</evidence>
<dbReference type="GO" id="GO:0003735">
    <property type="term" value="F:structural constituent of ribosome"/>
    <property type="evidence" value="ECO:0007669"/>
    <property type="project" value="TreeGrafter"/>
</dbReference>
<reference evidence="9" key="1">
    <citation type="submission" date="2023-08" db="EMBL/GenBank/DDBJ databases">
        <authorList>
            <person name="Audoor S."/>
            <person name="Bilcke G."/>
        </authorList>
    </citation>
    <scope>NUCLEOTIDE SEQUENCE</scope>
</reference>
<keyword evidence="3" id="KW-0809">Transit peptide</keyword>
<keyword evidence="5" id="KW-0411">Iron-sulfur</keyword>
<dbReference type="GO" id="GO:0008168">
    <property type="term" value="F:methyltransferase activity"/>
    <property type="evidence" value="ECO:0007669"/>
    <property type="project" value="InterPro"/>
</dbReference>
<evidence type="ECO:0000313" key="10">
    <source>
        <dbReference type="Proteomes" id="UP001295423"/>
    </source>
</evidence>
<comment type="function">
    <text evidence="7">Mitochondrial ribosome (mitoribosome) assembly factor. Binds at the interface of the head and body domains of the mitochondrial small ribosomal subunit (mt-SSU), occluding the mRNA channel and preventing compaction of the head domain towards the body. Probable inactive methyltransferase: retains the characteristic folding and ability to bind S-adenosyl-L-methionine, but it probably lost its methyltransferase activity.</text>
</comment>
<dbReference type="PANTHER" id="PTHR13184:SF5">
    <property type="entry name" value="METHYLTRANSFERASE-LIKE PROTEIN 17, MITOCHONDRIAL"/>
    <property type="match status" value="1"/>
</dbReference>
<evidence type="ECO:0000256" key="8">
    <source>
        <dbReference type="SAM" id="MobiDB-lite"/>
    </source>
</evidence>
<feature type="compositionally biased region" description="Polar residues" evidence="8">
    <location>
        <begin position="43"/>
        <end position="59"/>
    </location>
</feature>
<dbReference type="GO" id="GO:0006412">
    <property type="term" value="P:translation"/>
    <property type="evidence" value="ECO:0007669"/>
    <property type="project" value="InterPro"/>
</dbReference>
<dbReference type="GO" id="GO:0005763">
    <property type="term" value="C:mitochondrial small ribosomal subunit"/>
    <property type="evidence" value="ECO:0007669"/>
    <property type="project" value="TreeGrafter"/>
</dbReference>
<comment type="caution">
    <text evidence="9">The sequence shown here is derived from an EMBL/GenBank/DDBJ whole genome shotgun (WGS) entry which is preliminary data.</text>
</comment>
<dbReference type="InterPro" id="IPR052571">
    <property type="entry name" value="Mt_RNA_Methyltransferase"/>
</dbReference>
<accession>A0AAD2FW69</accession>
<organism evidence="9 10">
    <name type="scientific">Cylindrotheca closterium</name>
    <dbReference type="NCBI Taxonomy" id="2856"/>
    <lineage>
        <taxon>Eukaryota</taxon>
        <taxon>Sar</taxon>
        <taxon>Stramenopiles</taxon>
        <taxon>Ochrophyta</taxon>
        <taxon>Bacillariophyta</taxon>
        <taxon>Bacillariophyceae</taxon>
        <taxon>Bacillariophycidae</taxon>
        <taxon>Bacillariales</taxon>
        <taxon>Bacillariaceae</taxon>
        <taxon>Cylindrotheca</taxon>
    </lineage>
</organism>
<dbReference type="GO" id="GO:0051536">
    <property type="term" value="F:iron-sulfur cluster binding"/>
    <property type="evidence" value="ECO:0007669"/>
    <property type="project" value="UniProtKB-KW"/>
</dbReference>
<dbReference type="GO" id="GO:0046872">
    <property type="term" value="F:metal ion binding"/>
    <property type="evidence" value="ECO:0007669"/>
    <property type="project" value="UniProtKB-KW"/>
</dbReference>